<reference evidence="3 4" key="1">
    <citation type="journal article" date="2021" name="J. Biosci. Bioeng.">
        <title>Identification and characterization of a chc gene cluster responsible for the aromatization pathway of cyclohexanecarboxylate degradation in Sinomonas cyclohexanicum ATCC 51369.</title>
        <authorList>
            <person name="Yamamoto T."/>
            <person name="Hasegawa Y."/>
            <person name="Lau P.C.K."/>
            <person name="Iwaki H."/>
        </authorList>
    </citation>
    <scope>NUCLEOTIDE SEQUENCE [LARGE SCALE GENOMIC DNA]</scope>
    <source>
        <strain evidence="3 4">ATCC 51369</strain>
    </source>
</reference>
<organism evidence="3 4">
    <name type="scientific">Sinomonas cyclohexanicum</name>
    <name type="common">Corynebacterium cyclohexanicum</name>
    <dbReference type="NCBI Taxonomy" id="322009"/>
    <lineage>
        <taxon>Bacteria</taxon>
        <taxon>Bacillati</taxon>
        <taxon>Actinomycetota</taxon>
        <taxon>Actinomycetes</taxon>
        <taxon>Micrococcales</taxon>
        <taxon>Micrococcaceae</taxon>
        <taxon>Sinomonas</taxon>
    </lineage>
</organism>
<dbReference type="Proteomes" id="UP001319861">
    <property type="component" value="Chromosome"/>
</dbReference>
<proteinExistence type="predicted"/>
<feature type="compositionally biased region" description="Low complexity" evidence="2">
    <location>
        <begin position="126"/>
        <end position="135"/>
    </location>
</feature>
<keyword evidence="4" id="KW-1185">Reference proteome</keyword>
<dbReference type="PANTHER" id="PTHR43738">
    <property type="entry name" value="ABC TRANSPORTER, MEMBRANE PROTEIN"/>
    <property type="match status" value="1"/>
</dbReference>
<keyword evidence="1" id="KW-0813">Transport</keyword>
<protein>
    <recommendedName>
        <fullName evidence="5">MacB-like periplasmic core domain-containing protein</fullName>
    </recommendedName>
</protein>
<sequence length="146" mass="15320">MFLALRELRFARGRFTLMGAVIALIAVLVVLLSGLSSGLVNDGVSGLKAMPANAFAFDKGTITDNAFSRSLVDAKQLDTWKAAPGVASAEPMGVSIVNGTTDSGKQVDLTLFGIEPAGSSRPPWPAARGWAPRTALSSRRRPRPPA</sequence>
<name>A0ABM7PZF1_SINCY</name>
<evidence type="ECO:0000313" key="3">
    <source>
        <dbReference type="EMBL" id="BCT77689.1"/>
    </source>
</evidence>
<dbReference type="RefSeq" id="WP_338027570.1">
    <property type="nucleotide sequence ID" value="NZ_AP024525.1"/>
</dbReference>
<feature type="region of interest" description="Disordered" evidence="2">
    <location>
        <begin position="118"/>
        <end position="146"/>
    </location>
</feature>
<gene>
    <name evidence="3" type="ORF">SCMU_35310</name>
</gene>
<accession>A0ABM7PZF1</accession>
<dbReference type="EMBL" id="AP024525">
    <property type="protein sequence ID" value="BCT77689.1"/>
    <property type="molecule type" value="Genomic_DNA"/>
</dbReference>
<evidence type="ECO:0000313" key="4">
    <source>
        <dbReference type="Proteomes" id="UP001319861"/>
    </source>
</evidence>
<evidence type="ECO:0008006" key="5">
    <source>
        <dbReference type="Google" id="ProtNLM"/>
    </source>
</evidence>
<dbReference type="PANTHER" id="PTHR43738:SF1">
    <property type="entry name" value="HEMIN TRANSPORT SYSTEM PERMEASE PROTEIN HRTB-RELATED"/>
    <property type="match status" value="1"/>
</dbReference>
<evidence type="ECO:0000256" key="1">
    <source>
        <dbReference type="ARBA" id="ARBA00022448"/>
    </source>
</evidence>
<dbReference type="InterPro" id="IPR051125">
    <property type="entry name" value="ABC-4/HrtB_transporter"/>
</dbReference>
<evidence type="ECO:0000256" key="2">
    <source>
        <dbReference type="SAM" id="MobiDB-lite"/>
    </source>
</evidence>